<evidence type="ECO:0000313" key="4">
    <source>
        <dbReference type="Proteomes" id="UP000249619"/>
    </source>
</evidence>
<dbReference type="Pfam" id="PF25545">
    <property type="entry name" value="DUF7924"/>
    <property type="match status" value="1"/>
</dbReference>
<sequence>MPQRKRARSETCATPELLSSGPAKRRAVRSSPPPPQPQRTLSPSLPLTERNLQAFENSQTSSSNQCSFPINAEQPLPSAMSRPLSPTRPNNNLDTSLKLAAYQIFVDYGRELPQALKEHVSTVILAPRDPNTPLSPNAAKIKQQRRVAAQQNERNGIKRIEPYMLFRGAAEDDPRVLAAPLVYSKEEINLHRYFLPLPPDRTVKNDWKELSQPRPDTAIGYVTRRDAQSTEPPSATAFTAKEERLLDGFCLTQYILFPFLTSQWKTPNSNDNISHAHNQAARDGSVIVNYLHKFYSLAYPDQQPVVVDIAHYSFTCDLHTAQIWVHWHDEEGHHMEMIFEFSLREEDKIVEARGILKNILNYALGDRLKNLKNALPAFEKSRVKGKGPTVRAGMSTAAPSEAGSEFSFQLPMTPKSSAGDPIKKKRSADVDRVLGDSVVGRLRWRTRNVDEGIGDLDSRNLSDDGVDSP</sequence>
<organism evidence="3 4">
    <name type="scientific">Stemphylium lycopersici</name>
    <name type="common">Tomato gray leaf spot disease fungus</name>
    <name type="synonym">Thyrospora lycopersici</name>
    <dbReference type="NCBI Taxonomy" id="183478"/>
    <lineage>
        <taxon>Eukaryota</taxon>
        <taxon>Fungi</taxon>
        <taxon>Dikarya</taxon>
        <taxon>Ascomycota</taxon>
        <taxon>Pezizomycotina</taxon>
        <taxon>Dothideomycetes</taxon>
        <taxon>Pleosporomycetidae</taxon>
        <taxon>Pleosporales</taxon>
        <taxon>Pleosporineae</taxon>
        <taxon>Pleosporaceae</taxon>
        <taxon>Stemphylium</taxon>
    </lineage>
</organism>
<feature type="region of interest" description="Disordered" evidence="1">
    <location>
        <begin position="386"/>
        <end position="428"/>
    </location>
</feature>
<accession>A0A364MSU1</accession>
<protein>
    <recommendedName>
        <fullName evidence="2">DUF7924 domain-containing protein</fullName>
    </recommendedName>
</protein>
<evidence type="ECO:0000256" key="1">
    <source>
        <dbReference type="SAM" id="MobiDB-lite"/>
    </source>
</evidence>
<evidence type="ECO:0000259" key="2">
    <source>
        <dbReference type="Pfam" id="PF25545"/>
    </source>
</evidence>
<feature type="domain" description="DUF7924" evidence="2">
    <location>
        <begin position="209"/>
        <end position="375"/>
    </location>
</feature>
<dbReference type="STRING" id="183478.A0A364MSU1"/>
<dbReference type="PANTHER" id="PTHR42470:SF1">
    <property type="entry name" value="VAST DOMAIN-CONTAINING PROTEIN"/>
    <property type="match status" value="1"/>
</dbReference>
<dbReference type="OrthoDB" id="5426775at2759"/>
<dbReference type="PANTHER" id="PTHR42470">
    <property type="entry name" value="VAST DOMAIN-CONTAINING PROTEIN"/>
    <property type="match status" value="1"/>
</dbReference>
<feature type="compositionally biased region" description="Polar residues" evidence="1">
    <location>
        <begin position="50"/>
        <end position="68"/>
    </location>
</feature>
<proteinExistence type="predicted"/>
<dbReference type="EMBL" id="QGDH01000275">
    <property type="protein sequence ID" value="RAR01383.1"/>
    <property type="molecule type" value="Genomic_DNA"/>
</dbReference>
<keyword evidence="4" id="KW-1185">Reference proteome</keyword>
<feature type="compositionally biased region" description="Low complexity" evidence="1">
    <location>
        <begin position="38"/>
        <end position="48"/>
    </location>
</feature>
<evidence type="ECO:0000313" key="3">
    <source>
        <dbReference type="EMBL" id="RAR01383.1"/>
    </source>
</evidence>
<dbReference type="Proteomes" id="UP000249619">
    <property type="component" value="Unassembled WGS sequence"/>
</dbReference>
<feature type="region of interest" description="Disordered" evidence="1">
    <location>
        <begin position="1"/>
        <end position="92"/>
    </location>
</feature>
<dbReference type="InterPro" id="IPR057684">
    <property type="entry name" value="DUF7924"/>
</dbReference>
<dbReference type="AlphaFoldDB" id="A0A364MSU1"/>
<name>A0A364MSU1_STELY</name>
<reference evidence="4" key="1">
    <citation type="submission" date="2018-05" db="EMBL/GenBank/DDBJ databases">
        <title>Draft genome sequence of Stemphylium lycopersici strain CIDEFI 213.</title>
        <authorList>
            <person name="Medina R."/>
            <person name="Franco M.E.E."/>
            <person name="Lucentini C.G."/>
            <person name="Saparrat M.C.N."/>
            <person name="Balatti P.A."/>
        </authorList>
    </citation>
    <scope>NUCLEOTIDE SEQUENCE [LARGE SCALE GENOMIC DNA]</scope>
    <source>
        <strain evidence="4">CIDEFI 213</strain>
    </source>
</reference>
<gene>
    <name evidence="3" type="ORF">DDE83_008923</name>
</gene>
<comment type="caution">
    <text evidence="3">The sequence shown here is derived from an EMBL/GenBank/DDBJ whole genome shotgun (WGS) entry which is preliminary data.</text>
</comment>